<name>A0A6T2FVZ0_9EUGL</name>
<proteinExistence type="predicted"/>
<evidence type="ECO:0000256" key="1">
    <source>
        <dbReference type="SAM" id="MobiDB-lite"/>
    </source>
</evidence>
<dbReference type="EMBL" id="HBJA01117351">
    <property type="protein sequence ID" value="CAE0829109.1"/>
    <property type="molecule type" value="Transcribed_RNA"/>
</dbReference>
<dbReference type="EMBL" id="HBJA01117356">
    <property type="protein sequence ID" value="CAE0829112.1"/>
    <property type="molecule type" value="Transcribed_RNA"/>
</dbReference>
<organism evidence="3">
    <name type="scientific">Eutreptiella gymnastica</name>
    <dbReference type="NCBI Taxonomy" id="73025"/>
    <lineage>
        <taxon>Eukaryota</taxon>
        <taxon>Discoba</taxon>
        <taxon>Euglenozoa</taxon>
        <taxon>Euglenida</taxon>
        <taxon>Spirocuta</taxon>
        <taxon>Euglenophyceae</taxon>
        <taxon>Eutreptiales</taxon>
        <taxon>Eutreptiaceae</taxon>
        <taxon>Eutreptiella</taxon>
    </lineage>
</organism>
<evidence type="ECO:0000313" key="6">
    <source>
        <dbReference type="EMBL" id="CAE0829111.1"/>
    </source>
</evidence>
<dbReference type="EMBL" id="HBJA01117355">
    <property type="protein sequence ID" value="CAE0829111.1"/>
    <property type="molecule type" value="Transcribed_RNA"/>
</dbReference>
<reference evidence="3" key="1">
    <citation type="submission" date="2021-01" db="EMBL/GenBank/DDBJ databases">
        <authorList>
            <person name="Corre E."/>
            <person name="Pelletier E."/>
            <person name="Niang G."/>
            <person name="Scheremetjew M."/>
            <person name="Finn R."/>
            <person name="Kale V."/>
            <person name="Holt S."/>
            <person name="Cochrane G."/>
            <person name="Meng A."/>
            <person name="Brown T."/>
            <person name="Cohen L."/>
        </authorList>
    </citation>
    <scope>NUCLEOTIDE SEQUENCE</scope>
    <source>
        <strain evidence="3">CCMP1594</strain>
    </source>
</reference>
<evidence type="ECO:0000313" key="7">
    <source>
        <dbReference type="EMBL" id="CAE0829112.1"/>
    </source>
</evidence>
<accession>A0A6T2FVZ0</accession>
<feature type="region of interest" description="Disordered" evidence="1">
    <location>
        <begin position="1"/>
        <end position="20"/>
    </location>
</feature>
<sequence length="109" mass="12413">MRLVTPTNEESLQTTAERSRQSFHKWEYPRVVGVVDQSFIARDALNGNMDLANDLAREKQYDRRPLQHGHLHTQCTSGYVGKKCGHYAHACLRYGAARSKGIITSVWPQ</sequence>
<dbReference type="EMBL" id="HBJA01117349">
    <property type="protein sequence ID" value="CAE0829107.1"/>
    <property type="molecule type" value="Transcribed_RNA"/>
</dbReference>
<gene>
    <name evidence="2" type="ORF">EGYM00163_LOCUS40385</name>
    <name evidence="3" type="ORF">EGYM00163_LOCUS40386</name>
    <name evidence="4" type="ORF">EGYM00163_LOCUS40387</name>
    <name evidence="5" type="ORF">EGYM00163_LOCUS40388</name>
    <name evidence="6" type="ORF">EGYM00163_LOCUS40389</name>
    <name evidence="7" type="ORF">EGYM00163_LOCUS40390</name>
</gene>
<dbReference type="EMBL" id="HBJA01117352">
    <property type="protein sequence ID" value="CAE0829110.1"/>
    <property type="molecule type" value="Transcribed_RNA"/>
</dbReference>
<dbReference type="AlphaFoldDB" id="A0A6T2FVZ0"/>
<evidence type="ECO:0000313" key="5">
    <source>
        <dbReference type="EMBL" id="CAE0829110.1"/>
    </source>
</evidence>
<dbReference type="EMBL" id="HBJA01117350">
    <property type="protein sequence ID" value="CAE0829108.1"/>
    <property type="molecule type" value="Transcribed_RNA"/>
</dbReference>
<evidence type="ECO:0000313" key="2">
    <source>
        <dbReference type="EMBL" id="CAE0829107.1"/>
    </source>
</evidence>
<evidence type="ECO:0000313" key="4">
    <source>
        <dbReference type="EMBL" id="CAE0829109.1"/>
    </source>
</evidence>
<evidence type="ECO:0000313" key="3">
    <source>
        <dbReference type="EMBL" id="CAE0829108.1"/>
    </source>
</evidence>
<feature type="compositionally biased region" description="Polar residues" evidence="1">
    <location>
        <begin position="1"/>
        <end position="16"/>
    </location>
</feature>
<protein>
    <submittedName>
        <fullName evidence="3">Uncharacterized protein</fullName>
    </submittedName>
</protein>